<accession>A0A4R4J856</accession>
<comment type="caution">
    <text evidence="1">The sequence shown here is derived from an EMBL/GenBank/DDBJ whole genome shotgun (WGS) entry which is preliminary data.</text>
</comment>
<proteinExistence type="predicted"/>
<dbReference type="Proteomes" id="UP000295598">
    <property type="component" value="Unassembled WGS sequence"/>
</dbReference>
<gene>
    <name evidence="1" type="ORF">C5467_18640</name>
</gene>
<reference evidence="1 2" key="1">
    <citation type="journal article" date="2019" name="Int. J. Syst. Evol. Microbiol.">
        <title>Photorhabdus khanii subsp. guanajuatensis subsp. nov., isolated from Heterorhabditis atacamensis, and Photorhabdus luminescens subsp. mexicana subsp. nov., isolated from Heterorhabditis mexicana entomopathogenic nematodes.</title>
        <authorList>
            <person name="Machado R.A.R."/>
            <person name="Bruno P."/>
            <person name="Arce C.C.M."/>
            <person name="Liechti N."/>
            <person name="Kohler A."/>
            <person name="Bernal J."/>
            <person name="Bruggmann R."/>
            <person name="Turlings T.C.J."/>
        </authorList>
    </citation>
    <scope>NUCLEOTIDE SEQUENCE [LARGE SCALE GENOMIC DNA]</scope>
    <source>
        <strain evidence="1 2">MEX20-17</strain>
    </source>
</reference>
<dbReference type="RefSeq" id="WP_132355652.1">
    <property type="nucleotide sequence ID" value="NZ_CAWOJO010000041.1"/>
</dbReference>
<name>A0A4R4J856_9GAMM</name>
<protein>
    <submittedName>
        <fullName evidence="1">Uncharacterized protein</fullName>
    </submittedName>
</protein>
<sequence>MSTVQYKKELLYRKANGKHIIKNYISKVTSLFCIKESNLTFIELKDTDYVLSISGKSKGTDEKTRLTPQELHGFLKELKNDDTPYYIFIDDDWTYCGSFLISSLCSLNENFKFGEKIINDILFISKDFKKNISLDYYEVNGTYFIDVVKSISASIMN</sequence>
<dbReference type="EMBL" id="PUJY01000041">
    <property type="protein sequence ID" value="TDB48839.1"/>
    <property type="molecule type" value="Genomic_DNA"/>
</dbReference>
<evidence type="ECO:0000313" key="1">
    <source>
        <dbReference type="EMBL" id="TDB48839.1"/>
    </source>
</evidence>
<dbReference type="AlphaFoldDB" id="A0A4R4J856"/>
<evidence type="ECO:0000313" key="2">
    <source>
        <dbReference type="Proteomes" id="UP000295598"/>
    </source>
</evidence>
<organism evidence="1 2">
    <name type="scientific">Photorhabdus khanii subsp. guanajuatensis</name>
    <dbReference type="NCBI Taxonomy" id="2100166"/>
    <lineage>
        <taxon>Bacteria</taxon>
        <taxon>Pseudomonadati</taxon>
        <taxon>Pseudomonadota</taxon>
        <taxon>Gammaproteobacteria</taxon>
        <taxon>Enterobacterales</taxon>
        <taxon>Morganellaceae</taxon>
        <taxon>Photorhabdus</taxon>
    </lineage>
</organism>